<dbReference type="PANTHER" id="PTHR36923">
    <property type="entry name" value="FERREDOXIN"/>
    <property type="match status" value="1"/>
</dbReference>
<gene>
    <name evidence="10" type="ORF">AAFH96_37115</name>
</gene>
<dbReference type="InterPro" id="IPR001080">
    <property type="entry name" value="3Fe4S_ferredoxin"/>
</dbReference>
<feature type="non-terminal residue" evidence="10">
    <location>
        <position position="1"/>
    </location>
</feature>
<proteinExistence type="predicted"/>
<evidence type="ECO:0000256" key="6">
    <source>
        <dbReference type="ARBA" id="ARBA00023014"/>
    </source>
</evidence>
<evidence type="ECO:0000256" key="4">
    <source>
        <dbReference type="ARBA" id="ARBA00022982"/>
    </source>
</evidence>
<evidence type="ECO:0000256" key="3">
    <source>
        <dbReference type="ARBA" id="ARBA00022723"/>
    </source>
</evidence>
<dbReference type="EMBL" id="JBCGDC010000317">
    <property type="protein sequence ID" value="MFB6398637.1"/>
    <property type="molecule type" value="Genomic_DNA"/>
</dbReference>
<evidence type="ECO:0000313" key="11">
    <source>
        <dbReference type="Proteomes" id="UP001582793"/>
    </source>
</evidence>
<feature type="compositionally biased region" description="Basic and acidic residues" evidence="9">
    <location>
        <begin position="1"/>
        <end position="26"/>
    </location>
</feature>
<keyword evidence="11" id="KW-1185">Reference proteome</keyword>
<protein>
    <recommendedName>
        <fullName evidence="8">Ferredoxin</fullName>
    </recommendedName>
</protein>
<evidence type="ECO:0000256" key="8">
    <source>
        <dbReference type="RuleBase" id="RU368020"/>
    </source>
</evidence>
<keyword evidence="7" id="KW-0003">3Fe-4S</keyword>
<accession>A0ABV5D2Z9</accession>
<dbReference type="InterPro" id="IPR051269">
    <property type="entry name" value="Fe-S_cluster_ET"/>
</dbReference>
<comment type="caution">
    <text evidence="10">The sequence shown here is derived from an EMBL/GenBank/DDBJ whole genome shotgun (WGS) entry which is preliminary data.</text>
</comment>
<keyword evidence="2 8" id="KW-0813">Transport</keyword>
<comment type="function">
    <text evidence="8">Ferredoxins are iron-sulfur proteins that transfer electrons in a wide variety of metabolic reactions.</text>
</comment>
<evidence type="ECO:0000256" key="5">
    <source>
        <dbReference type="ARBA" id="ARBA00023004"/>
    </source>
</evidence>
<evidence type="ECO:0000256" key="7">
    <source>
        <dbReference type="ARBA" id="ARBA00023291"/>
    </source>
</evidence>
<keyword evidence="4 8" id="KW-0249">Electron transport</keyword>
<keyword evidence="6 8" id="KW-0411">Iron-sulfur</keyword>
<feature type="region of interest" description="Disordered" evidence="9">
    <location>
        <begin position="112"/>
        <end position="136"/>
    </location>
</feature>
<comment type="cofactor">
    <cofactor evidence="1">
        <name>[3Fe-4S] cluster</name>
        <dbReference type="ChEBI" id="CHEBI:21137"/>
    </cofactor>
</comment>
<evidence type="ECO:0000256" key="9">
    <source>
        <dbReference type="SAM" id="MobiDB-lite"/>
    </source>
</evidence>
<dbReference type="SUPFAM" id="SSF54862">
    <property type="entry name" value="4Fe-4S ferredoxins"/>
    <property type="match status" value="1"/>
</dbReference>
<dbReference type="PANTHER" id="PTHR36923:SF3">
    <property type="entry name" value="FERREDOXIN"/>
    <property type="match status" value="1"/>
</dbReference>
<dbReference type="RefSeq" id="WP_375737353.1">
    <property type="nucleotide sequence ID" value="NZ_JBCGDC010000317.1"/>
</dbReference>
<keyword evidence="5 8" id="KW-0408">Iron</keyword>
<reference evidence="10 11" key="1">
    <citation type="submission" date="2024-04" db="EMBL/GenBank/DDBJ databases">
        <title>Polymorphospora sp. isolated from Baiyangdian Lake in Xiong'an New Area.</title>
        <authorList>
            <person name="Zhang X."/>
            <person name="Liu J."/>
        </authorList>
    </citation>
    <scope>NUCLEOTIDE SEQUENCE [LARGE SCALE GENOMIC DNA]</scope>
    <source>
        <strain evidence="10 11">2-325</strain>
    </source>
</reference>
<feature type="region of interest" description="Disordered" evidence="9">
    <location>
        <begin position="1"/>
        <end position="40"/>
    </location>
</feature>
<dbReference type="Gene3D" id="3.30.70.20">
    <property type="match status" value="1"/>
</dbReference>
<evidence type="ECO:0000313" key="10">
    <source>
        <dbReference type="EMBL" id="MFB6398637.1"/>
    </source>
</evidence>
<feature type="compositionally biased region" description="Basic and acidic residues" evidence="9">
    <location>
        <begin position="112"/>
        <end position="121"/>
    </location>
</feature>
<dbReference type="Proteomes" id="UP001582793">
    <property type="component" value="Unassembled WGS sequence"/>
</dbReference>
<organism evidence="10 11">
    <name type="scientific">Polymorphospora lycopeni</name>
    <dbReference type="NCBI Taxonomy" id="3140240"/>
    <lineage>
        <taxon>Bacteria</taxon>
        <taxon>Bacillati</taxon>
        <taxon>Actinomycetota</taxon>
        <taxon>Actinomycetes</taxon>
        <taxon>Micromonosporales</taxon>
        <taxon>Micromonosporaceae</taxon>
        <taxon>Polymorphospora</taxon>
    </lineage>
</organism>
<dbReference type="PRINTS" id="PR00352">
    <property type="entry name" value="3FE4SFRDOXIN"/>
</dbReference>
<evidence type="ECO:0000256" key="2">
    <source>
        <dbReference type="ARBA" id="ARBA00022448"/>
    </source>
</evidence>
<sequence>GLRPDGLRPDGLRPDGLRPDGLRPDARPPALAAPGTRGPWRRAATEVRCVLFGVHPVTARRSEWAPLVGVGMAKVTVDVDGCIGAGQCAFLAPEVFDQDQMGIVRLLREEPDGSQLDDAREAATTCPSGSISISDD</sequence>
<feature type="compositionally biased region" description="Polar residues" evidence="9">
    <location>
        <begin position="125"/>
        <end position="136"/>
    </location>
</feature>
<keyword evidence="3 8" id="KW-0479">Metal-binding</keyword>
<evidence type="ECO:0000256" key="1">
    <source>
        <dbReference type="ARBA" id="ARBA00001927"/>
    </source>
</evidence>
<name>A0ABV5D2Z9_9ACTN</name>
<dbReference type="Pfam" id="PF13370">
    <property type="entry name" value="Fer4_13"/>
    <property type="match status" value="1"/>
</dbReference>